<dbReference type="PANTHER" id="PTHR11523">
    <property type="entry name" value="SODIUM/POTASSIUM-DEPENDENT ATPASE BETA SUBUNIT"/>
    <property type="match status" value="1"/>
</dbReference>
<dbReference type="Gene3D" id="2.60.40.1660">
    <property type="entry name" value="Na, k-atpase alpha subunit"/>
    <property type="match status" value="1"/>
</dbReference>
<dbReference type="PANTHER" id="PTHR11523:SF28">
    <property type="entry name" value="NA_K-ATPASE BETA SUBUNIT ISOFORM 4-RELATED"/>
    <property type="match status" value="1"/>
</dbReference>
<keyword evidence="6" id="KW-0472">Membrane</keyword>
<dbReference type="InterPro" id="IPR000402">
    <property type="entry name" value="Na/K_ATPase_sub_beta"/>
</dbReference>
<sequence length="221" mass="25426">MGYQPWLKKDPDSTLIRYNVRDPSSYKKYTDALEDYLERYDNTNNTRQCGGAATNRDETEEACRFELDQFRAKGCSKEKQFGYETGTPCVIVTLNRLIGWEPVPYPIDSEPEAIKGRYKSGDVGINCDGEYEPDAEHVGTIEYIPSTGIPGKYYPYKVMKNYHQPIAMVKFTKPPKNKVVLVECKAYAYNILHDSADRLGLVHFELLIEDKPVEDDEDERR</sequence>
<keyword evidence="7" id="KW-1185">Reference proteome</keyword>
<keyword evidence="4" id="KW-0735">Signal-anchor</keyword>
<dbReference type="Pfam" id="PF00287">
    <property type="entry name" value="Na_K-ATPase"/>
    <property type="match status" value="1"/>
</dbReference>
<dbReference type="WBParaSite" id="PSAMB.scaffold3977size16169.g23099.t1">
    <property type="protein sequence ID" value="PSAMB.scaffold3977size16169.g23099.t1"/>
    <property type="gene ID" value="PSAMB.scaffold3977size16169.g23099"/>
</dbReference>
<dbReference type="GO" id="GO:0030007">
    <property type="term" value="P:intracellular potassium ion homeostasis"/>
    <property type="evidence" value="ECO:0007669"/>
    <property type="project" value="TreeGrafter"/>
</dbReference>
<accession>A0A914WGL0</accession>
<comment type="subcellular location">
    <subcellularLocation>
        <location evidence="1">Membrane</location>
        <topology evidence="1">Single-pass type II membrane protein</topology>
    </subcellularLocation>
</comment>
<organism evidence="7 8">
    <name type="scientific">Plectus sambesii</name>
    <dbReference type="NCBI Taxonomy" id="2011161"/>
    <lineage>
        <taxon>Eukaryota</taxon>
        <taxon>Metazoa</taxon>
        <taxon>Ecdysozoa</taxon>
        <taxon>Nematoda</taxon>
        <taxon>Chromadorea</taxon>
        <taxon>Plectida</taxon>
        <taxon>Plectina</taxon>
        <taxon>Plectoidea</taxon>
        <taxon>Plectidae</taxon>
        <taxon>Plectus</taxon>
    </lineage>
</organism>
<proteinExistence type="inferred from homology"/>
<keyword evidence="3" id="KW-0812">Transmembrane</keyword>
<dbReference type="Proteomes" id="UP000887566">
    <property type="component" value="Unplaced"/>
</dbReference>
<dbReference type="GO" id="GO:0005890">
    <property type="term" value="C:sodium:potassium-exchanging ATPase complex"/>
    <property type="evidence" value="ECO:0007669"/>
    <property type="project" value="InterPro"/>
</dbReference>
<evidence type="ECO:0000256" key="2">
    <source>
        <dbReference type="ARBA" id="ARBA00005876"/>
    </source>
</evidence>
<protein>
    <submittedName>
        <fullName evidence="8">Sodium/potassium ATPase beta subunit</fullName>
    </submittedName>
</protein>
<evidence type="ECO:0000313" key="8">
    <source>
        <dbReference type="WBParaSite" id="PSAMB.scaffold3977size16169.g23099.t1"/>
    </source>
</evidence>
<dbReference type="AlphaFoldDB" id="A0A914WGL0"/>
<dbReference type="GO" id="GO:1990573">
    <property type="term" value="P:potassium ion import across plasma membrane"/>
    <property type="evidence" value="ECO:0007669"/>
    <property type="project" value="TreeGrafter"/>
</dbReference>
<evidence type="ECO:0000256" key="6">
    <source>
        <dbReference type="ARBA" id="ARBA00023136"/>
    </source>
</evidence>
<keyword evidence="5" id="KW-1133">Transmembrane helix</keyword>
<dbReference type="InterPro" id="IPR038702">
    <property type="entry name" value="Na/K_ATPase_sub_beta_sf"/>
</dbReference>
<dbReference type="GO" id="GO:0006883">
    <property type="term" value="P:intracellular sodium ion homeostasis"/>
    <property type="evidence" value="ECO:0007669"/>
    <property type="project" value="TreeGrafter"/>
</dbReference>
<name>A0A914WGL0_9BILA</name>
<evidence type="ECO:0000256" key="3">
    <source>
        <dbReference type="ARBA" id="ARBA00022692"/>
    </source>
</evidence>
<evidence type="ECO:0000256" key="1">
    <source>
        <dbReference type="ARBA" id="ARBA00004606"/>
    </source>
</evidence>
<evidence type="ECO:0000256" key="5">
    <source>
        <dbReference type="ARBA" id="ARBA00022989"/>
    </source>
</evidence>
<evidence type="ECO:0000313" key="7">
    <source>
        <dbReference type="Proteomes" id="UP000887566"/>
    </source>
</evidence>
<reference evidence="8" key="1">
    <citation type="submission" date="2022-11" db="UniProtKB">
        <authorList>
            <consortium name="WormBaseParasite"/>
        </authorList>
    </citation>
    <scope>IDENTIFICATION</scope>
</reference>
<dbReference type="GO" id="GO:0001671">
    <property type="term" value="F:ATPase activator activity"/>
    <property type="evidence" value="ECO:0007669"/>
    <property type="project" value="TreeGrafter"/>
</dbReference>
<evidence type="ECO:0000256" key="4">
    <source>
        <dbReference type="ARBA" id="ARBA00022968"/>
    </source>
</evidence>
<comment type="similarity">
    <text evidence="2">Belongs to the X(+)/potassium ATPases subunit beta family.</text>
</comment>
<dbReference type="GO" id="GO:0036376">
    <property type="term" value="P:sodium ion export across plasma membrane"/>
    <property type="evidence" value="ECO:0007669"/>
    <property type="project" value="TreeGrafter"/>
</dbReference>